<sequence>MSKASTKCLSVSLGIPAVLTADHSQDISSIHDLPRAYKQHVYYASIRIAYRPYSPPHLPPPTANVTLCRVAQRAFQYKRLYPRQLTQRGRLQ</sequence>
<dbReference type="Proteomes" id="UP000762676">
    <property type="component" value="Unassembled WGS sequence"/>
</dbReference>
<evidence type="ECO:0000313" key="2">
    <source>
        <dbReference type="Proteomes" id="UP000762676"/>
    </source>
</evidence>
<keyword evidence="2" id="KW-1185">Reference proteome</keyword>
<dbReference type="AlphaFoldDB" id="A0AAV4FMW3"/>
<name>A0AAV4FMW3_9GAST</name>
<evidence type="ECO:0000313" key="1">
    <source>
        <dbReference type="EMBL" id="GFR74753.1"/>
    </source>
</evidence>
<reference evidence="1 2" key="1">
    <citation type="journal article" date="2021" name="Elife">
        <title>Chloroplast acquisition without the gene transfer in kleptoplastic sea slugs, Plakobranchus ocellatus.</title>
        <authorList>
            <person name="Maeda T."/>
            <person name="Takahashi S."/>
            <person name="Yoshida T."/>
            <person name="Shimamura S."/>
            <person name="Takaki Y."/>
            <person name="Nagai Y."/>
            <person name="Toyoda A."/>
            <person name="Suzuki Y."/>
            <person name="Arimoto A."/>
            <person name="Ishii H."/>
            <person name="Satoh N."/>
            <person name="Nishiyama T."/>
            <person name="Hasebe M."/>
            <person name="Maruyama T."/>
            <person name="Minagawa J."/>
            <person name="Obokata J."/>
            <person name="Shigenobu S."/>
        </authorList>
    </citation>
    <scope>NUCLEOTIDE SEQUENCE [LARGE SCALE GENOMIC DNA]</scope>
</reference>
<dbReference type="EMBL" id="BMAT01004504">
    <property type="protein sequence ID" value="GFR74753.1"/>
    <property type="molecule type" value="Genomic_DNA"/>
</dbReference>
<gene>
    <name evidence="1" type="ORF">ElyMa_002170400</name>
</gene>
<proteinExistence type="predicted"/>
<organism evidence="1 2">
    <name type="scientific">Elysia marginata</name>
    <dbReference type="NCBI Taxonomy" id="1093978"/>
    <lineage>
        <taxon>Eukaryota</taxon>
        <taxon>Metazoa</taxon>
        <taxon>Spiralia</taxon>
        <taxon>Lophotrochozoa</taxon>
        <taxon>Mollusca</taxon>
        <taxon>Gastropoda</taxon>
        <taxon>Heterobranchia</taxon>
        <taxon>Euthyneura</taxon>
        <taxon>Panpulmonata</taxon>
        <taxon>Sacoglossa</taxon>
        <taxon>Placobranchoidea</taxon>
        <taxon>Plakobranchidae</taxon>
        <taxon>Elysia</taxon>
    </lineage>
</organism>
<protein>
    <submittedName>
        <fullName evidence="1">Uncharacterized protein</fullName>
    </submittedName>
</protein>
<comment type="caution">
    <text evidence="1">The sequence shown here is derived from an EMBL/GenBank/DDBJ whole genome shotgun (WGS) entry which is preliminary data.</text>
</comment>
<accession>A0AAV4FMW3</accession>